<sequence length="405" mass="43471">MWRILRSRPVLTDETHRATAFEVFFDLVFIFALTRIISFMGHPPTPLTLAQGLVLLLLLWMAWTTYAWLSNQARADLGLIPAGTIAAMAAIFVIALAMPDAFQHAGGSHRGPLTLAVAYVVLRVLDLVLYFHIAAGDRQMRTTLRLFTLTAVLAWVPLFLGALAGGGAQTLLWAAAFAIDFGGGFIASAFSGWRLRSPSHFTERHGLVLIIALGESLISTGAGVGSAVTQWPVLVAALLGFTKAVCLWWLYFKISAPAAGEALGRVPIQRRGRSASDAYSLAHFLLIAGIIYTALGLEQTIAGVAHPRQEHASAARLPWTSTTALYGGVVLYLAGRALFLRFTVRSVPPAQLVAIAVLLALVPAARYLPALAALGLLTAFLLVLVGTEWSRRSRATARAGLPTME</sequence>
<dbReference type="InterPro" id="IPR010640">
    <property type="entry name" value="Low_temperature_requirement_A"/>
</dbReference>
<comment type="caution">
    <text evidence="2">The sequence shown here is derived from an EMBL/GenBank/DDBJ whole genome shotgun (WGS) entry which is preliminary data.</text>
</comment>
<feature type="transmembrane region" description="Helical" evidence="1">
    <location>
        <begin position="278"/>
        <end position="297"/>
    </location>
</feature>
<feature type="transmembrane region" description="Helical" evidence="1">
    <location>
        <begin position="231"/>
        <end position="251"/>
    </location>
</feature>
<feature type="transmembrane region" description="Helical" evidence="1">
    <location>
        <begin position="205"/>
        <end position="225"/>
    </location>
</feature>
<evidence type="ECO:0000313" key="3">
    <source>
        <dbReference type="Proteomes" id="UP001501570"/>
    </source>
</evidence>
<evidence type="ECO:0000256" key="1">
    <source>
        <dbReference type="SAM" id="Phobius"/>
    </source>
</evidence>
<dbReference type="RefSeq" id="WP_345634712.1">
    <property type="nucleotide sequence ID" value="NZ_BAABJQ010000020.1"/>
</dbReference>
<feature type="transmembrane region" description="Helical" evidence="1">
    <location>
        <begin position="116"/>
        <end position="134"/>
    </location>
</feature>
<feature type="transmembrane region" description="Helical" evidence="1">
    <location>
        <begin position="317"/>
        <end position="335"/>
    </location>
</feature>
<keyword evidence="1" id="KW-1133">Transmembrane helix</keyword>
<gene>
    <name evidence="2" type="ORF">GCM10023322_56860</name>
</gene>
<keyword evidence="3" id="KW-1185">Reference proteome</keyword>
<dbReference type="PANTHER" id="PTHR36840">
    <property type="entry name" value="BLL5714 PROTEIN"/>
    <property type="match status" value="1"/>
</dbReference>
<name>A0ABP9SBR3_9ACTN</name>
<dbReference type="PANTHER" id="PTHR36840:SF1">
    <property type="entry name" value="BLL5714 PROTEIN"/>
    <property type="match status" value="1"/>
</dbReference>
<dbReference type="Proteomes" id="UP001501570">
    <property type="component" value="Unassembled WGS sequence"/>
</dbReference>
<feature type="transmembrane region" description="Helical" evidence="1">
    <location>
        <begin position="146"/>
        <end position="165"/>
    </location>
</feature>
<feature type="transmembrane region" description="Helical" evidence="1">
    <location>
        <begin position="171"/>
        <end position="193"/>
    </location>
</feature>
<dbReference type="Pfam" id="PF06772">
    <property type="entry name" value="LtrA"/>
    <property type="match status" value="1"/>
</dbReference>
<feature type="transmembrane region" description="Helical" evidence="1">
    <location>
        <begin position="367"/>
        <end position="385"/>
    </location>
</feature>
<organism evidence="2 3">
    <name type="scientific">Rugosimonospora acidiphila</name>
    <dbReference type="NCBI Taxonomy" id="556531"/>
    <lineage>
        <taxon>Bacteria</taxon>
        <taxon>Bacillati</taxon>
        <taxon>Actinomycetota</taxon>
        <taxon>Actinomycetes</taxon>
        <taxon>Micromonosporales</taxon>
        <taxon>Micromonosporaceae</taxon>
        <taxon>Rugosimonospora</taxon>
    </lineage>
</organism>
<keyword evidence="1" id="KW-0472">Membrane</keyword>
<proteinExistence type="predicted"/>
<reference evidence="3" key="1">
    <citation type="journal article" date="2019" name="Int. J. Syst. Evol. Microbiol.">
        <title>The Global Catalogue of Microorganisms (GCM) 10K type strain sequencing project: providing services to taxonomists for standard genome sequencing and annotation.</title>
        <authorList>
            <consortium name="The Broad Institute Genomics Platform"/>
            <consortium name="The Broad Institute Genome Sequencing Center for Infectious Disease"/>
            <person name="Wu L."/>
            <person name="Ma J."/>
        </authorList>
    </citation>
    <scope>NUCLEOTIDE SEQUENCE [LARGE SCALE GENOMIC DNA]</scope>
    <source>
        <strain evidence="3">JCM 18304</strain>
    </source>
</reference>
<feature type="transmembrane region" description="Helical" evidence="1">
    <location>
        <begin position="21"/>
        <end position="41"/>
    </location>
</feature>
<feature type="transmembrane region" description="Helical" evidence="1">
    <location>
        <begin position="76"/>
        <end position="96"/>
    </location>
</feature>
<accession>A0ABP9SBR3</accession>
<evidence type="ECO:0000313" key="2">
    <source>
        <dbReference type="EMBL" id="GAA5193876.1"/>
    </source>
</evidence>
<feature type="transmembrane region" description="Helical" evidence="1">
    <location>
        <begin position="47"/>
        <end position="69"/>
    </location>
</feature>
<dbReference type="EMBL" id="BAABJQ010000020">
    <property type="protein sequence ID" value="GAA5193876.1"/>
    <property type="molecule type" value="Genomic_DNA"/>
</dbReference>
<keyword evidence="1" id="KW-0812">Transmembrane</keyword>
<feature type="transmembrane region" description="Helical" evidence="1">
    <location>
        <begin position="342"/>
        <end position="361"/>
    </location>
</feature>
<protein>
    <submittedName>
        <fullName evidence="2">Low temperature requirement protein A</fullName>
    </submittedName>
</protein>